<proteinExistence type="predicted"/>
<protein>
    <submittedName>
        <fullName evidence="1">Uncharacterized protein</fullName>
    </submittedName>
</protein>
<name>X1E0D4_9ZZZZ</name>
<gene>
    <name evidence="1" type="ORF">S01H4_56452</name>
</gene>
<comment type="caution">
    <text evidence="1">The sequence shown here is derived from an EMBL/GenBank/DDBJ whole genome shotgun (WGS) entry which is preliminary data.</text>
</comment>
<feature type="non-terminal residue" evidence="1">
    <location>
        <position position="1"/>
    </location>
</feature>
<dbReference type="EMBL" id="BART01032711">
    <property type="protein sequence ID" value="GAH13895.1"/>
    <property type="molecule type" value="Genomic_DNA"/>
</dbReference>
<sequence>YYVVISNVAGQDFSWEITNTTQYDTLRVPNSIAQNYQYNFVILDTLDDTVTTYIDSLPSKP</sequence>
<accession>X1E0D4</accession>
<reference evidence="1" key="1">
    <citation type="journal article" date="2014" name="Front. Microbiol.">
        <title>High frequency of phylogenetically diverse reductive dehalogenase-homologous genes in deep subseafloor sedimentary metagenomes.</title>
        <authorList>
            <person name="Kawai M."/>
            <person name="Futagami T."/>
            <person name="Toyoda A."/>
            <person name="Takaki Y."/>
            <person name="Nishi S."/>
            <person name="Hori S."/>
            <person name="Arai W."/>
            <person name="Tsubouchi T."/>
            <person name="Morono Y."/>
            <person name="Uchiyama I."/>
            <person name="Ito T."/>
            <person name="Fujiyama A."/>
            <person name="Inagaki F."/>
            <person name="Takami H."/>
        </authorList>
    </citation>
    <scope>NUCLEOTIDE SEQUENCE</scope>
    <source>
        <strain evidence="1">Expedition CK06-06</strain>
    </source>
</reference>
<evidence type="ECO:0000313" key="1">
    <source>
        <dbReference type="EMBL" id="GAH13895.1"/>
    </source>
</evidence>
<dbReference type="AlphaFoldDB" id="X1E0D4"/>
<organism evidence="1">
    <name type="scientific">marine sediment metagenome</name>
    <dbReference type="NCBI Taxonomy" id="412755"/>
    <lineage>
        <taxon>unclassified sequences</taxon>
        <taxon>metagenomes</taxon>
        <taxon>ecological metagenomes</taxon>
    </lineage>
</organism>